<evidence type="ECO:0000256" key="4">
    <source>
        <dbReference type="ARBA" id="ARBA00022630"/>
    </source>
</evidence>
<dbReference type="PRINTS" id="PR00368">
    <property type="entry name" value="FADPNR"/>
</dbReference>
<comment type="cofactor">
    <cofactor evidence="1">
        <name>FMN</name>
        <dbReference type="ChEBI" id="CHEBI:58210"/>
    </cofactor>
</comment>
<dbReference type="InterPro" id="IPR036188">
    <property type="entry name" value="FAD/NAD-bd_sf"/>
</dbReference>
<accession>A0A9D2KLA9</accession>
<dbReference type="Gene3D" id="3.20.20.70">
    <property type="entry name" value="Aldolase class I"/>
    <property type="match status" value="1"/>
</dbReference>
<evidence type="ECO:0000313" key="13">
    <source>
        <dbReference type="Proteomes" id="UP000824225"/>
    </source>
</evidence>
<dbReference type="SUPFAM" id="SSF51905">
    <property type="entry name" value="FAD/NAD(P)-binding domain"/>
    <property type="match status" value="1"/>
</dbReference>
<dbReference type="PANTHER" id="PTHR42917">
    <property type="entry name" value="2,4-DIENOYL-COA REDUCTASE"/>
    <property type="match status" value="1"/>
</dbReference>
<protein>
    <submittedName>
        <fullName evidence="12">FAD-dependent oxidoreductase</fullName>
    </submittedName>
</protein>
<comment type="caution">
    <text evidence="12">The sequence shown here is derived from an EMBL/GenBank/DDBJ whole genome shotgun (WGS) entry which is preliminary data.</text>
</comment>
<keyword evidence="8" id="KW-0408">Iron</keyword>
<feature type="domain" description="NADH:flavin oxidoreductase/NADH oxidase N-terminal" evidence="10">
    <location>
        <begin position="12"/>
        <end position="348"/>
    </location>
</feature>
<organism evidence="12 13">
    <name type="scientific">Candidatus Mailhella merdigallinarum</name>
    <dbReference type="NCBI Taxonomy" id="2838658"/>
    <lineage>
        <taxon>Bacteria</taxon>
        <taxon>Pseudomonadati</taxon>
        <taxon>Thermodesulfobacteriota</taxon>
        <taxon>Desulfovibrionia</taxon>
        <taxon>Desulfovibrionales</taxon>
        <taxon>Desulfovibrionaceae</taxon>
        <taxon>Mailhella</taxon>
    </lineage>
</organism>
<dbReference type="Gene3D" id="3.40.50.720">
    <property type="entry name" value="NAD(P)-binding Rossmann-like Domain"/>
    <property type="match status" value="2"/>
</dbReference>
<dbReference type="PRINTS" id="PR00469">
    <property type="entry name" value="PNDRDTASEII"/>
</dbReference>
<keyword evidence="7" id="KW-0560">Oxidoreductase</keyword>
<evidence type="ECO:0000313" key="12">
    <source>
        <dbReference type="EMBL" id="HJA08566.1"/>
    </source>
</evidence>
<dbReference type="EMBL" id="DXAN01000017">
    <property type="protein sequence ID" value="HJA08566.1"/>
    <property type="molecule type" value="Genomic_DNA"/>
</dbReference>
<dbReference type="GO" id="GO:0051536">
    <property type="term" value="F:iron-sulfur cluster binding"/>
    <property type="evidence" value="ECO:0007669"/>
    <property type="project" value="UniProtKB-KW"/>
</dbReference>
<evidence type="ECO:0000256" key="9">
    <source>
        <dbReference type="ARBA" id="ARBA00023014"/>
    </source>
</evidence>
<dbReference type="GO" id="GO:0046872">
    <property type="term" value="F:metal ion binding"/>
    <property type="evidence" value="ECO:0007669"/>
    <property type="project" value="UniProtKB-KW"/>
</dbReference>
<comment type="cofactor">
    <cofactor evidence="2">
        <name>[4Fe-4S] cluster</name>
        <dbReference type="ChEBI" id="CHEBI:49883"/>
    </cofactor>
</comment>
<proteinExistence type="inferred from homology"/>
<gene>
    <name evidence="12" type="ORF">H9962_05185</name>
</gene>
<dbReference type="Pfam" id="PF00724">
    <property type="entry name" value="Oxidored_FMN"/>
    <property type="match status" value="1"/>
</dbReference>
<evidence type="ECO:0000256" key="1">
    <source>
        <dbReference type="ARBA" id="ARBA00001917"/>
    </source>
</evidence>
<evidence type="ECO:0000256" key="6">
    <source>
        <dbReference type="ARBA" id="ARBA00022723"/>
    </source>
</evidence>
<name>A0A9D2KLA9_9BACT</name>
<keyword evidence="6" id="KW-0479">Metal-binding</keyword>
<evidence type="ECO:0000259" key="10">
    <source>
        <dbReference type="Pfam" id="PF00724"/>
    </source>
</evidence>
<dbReference type="GO" id="GO:0010181">
    <property type="term" value="F:FMN binding"/>
    <property type="evidence" value="ECO:0007669"/>
    <property type="project" value="InterPro"/>
</dbReference>
<evidence type="ECO:0000256" key="3">
    <source>
        <dbReference type="ARBA" id="ARBA00011048"/>
    </source>
</evidence>
<dbReference type="InterPro" id="IPR023753">
    <property type="entry name" value="FAD/NAD-binding_dom"/>
</dbReference>
<evidence type="ECO:0000256" key="5">
    <source>
        <dbReference type="ARBA" id="ARBA00022643"/>
    </source>
</evidence>
<keyword evidence="5" id="KW-0288">FMN</keyword>
<dbReference type="InterPro" id="IPR013785">
    <property type="entry name" value="Aldolase_TIM"/>
</dbReference>
<sequence>MKATYLEKYSRMFEPLTIRRGRNEFVFNNRVMMAPVGICATGGGADNGRINAFGVDYWTGIIRGGFSAVTLPMEVPENGSHDGVFNMNPKEFNYMNLHLLQRSVHSYNGKTFAELIHGGRCMIRTDIPLLGASDSEYQGRHVKGMDAKDMEEVIALCVEFAHQARRSGFDGIMMHFAHGWLFHDFLSPLSNHRADEFGGSVENRCRFPLMALKAVREVIGDDLLIELRLNGNDEMEGGITPEDAAQQALIFQDYADMIHITCSTRLDVTSRPRMTPTSFFPTEHNAYASAIVKNTPGVRIPIGAVGAIGNPERAEKLLEDGKADYLLIARAAIADNDWVNKVKAGREEDIRPCLRCNLCLDHGRRKSKIQGKELVMASEVSFDRMCAVNPLSMQGAVKNRFPAPARRKKIVVVGGGVAGMNAALSAANRGHEVLLYEKTDKLGGQALLSDGMWFKKEMKAYHEWLERQVRKNPNIFVVTNTEVTPETVSEIDPDATIVAVGAKQIVPSIPGIEKAAMAFDVFGNEDKVGKKVVIIGGGDIGCELSIHLSEKGHDCTVVELTHFQAGNAELCIRMSILQFMEKNNVTTLLDTKATEITDEGVWVENENGRTLLPADTVIVAVGTAPLAEERDKFRHVTYDVINIGDCKKASNMQHAIETGFDAGLIL</sequence>
<dbReference type="SUPFAM" id="SSF51395">
    <property type="entry name" value="FMN-linked oxidoreductases"/>
    <property type="match status" value="1"/>
</dbReference>
<dbReference type="InterPro" id="IPR051793">
    <property type="entry name" value="NADH:flavin_oxidoreductase"/>
</dbReference>
<comment type="similarity">
    <text evidence="3">In the N-terminal section; belongs to the NADH:flavin oxidoreductase/NADH oxidase family.</text>
</comment>
<dbReference type="PANTHER" id="PTHR42917:SF2">
    <property type="entry name" value="2,4-DIENOYL-COA REDUCTASE [(2E)-ENOYL-COA-PRODUCING]"/>
    <property type="match status" value="1"/>
</dbReference>
<reference evidence="12" key="1">
    <citation type="journal article" date="2021" name="PeerJ">
        <title>Extensive microbial diversity within the chicken gut microbiome revealed by metagenomics and culture.</title>
        <authorList>
            <person name="Gilroy R."/>
            <person name="Ravi A."/>
            <person name="Getino M."/>
            <person name="Pursley I."/>
            <person name="Horton D.L."/>
            <person name="Alikhan N.F."/>
            <person name="Baker D."/>
            <person name="Gharbi K."/>
            <person name="Hall N."/>
            <person name="Watson M."/>
            <person name="Adriaenssens E.M."/>
            <person name="Foster-Nyarko E."/>
            <person name="Jarju S."/>
            <person name="Secka A."/>
            <person name="Antonio M."/>
            <person name="Oren A."/>
            <person name="Chaudhuri R.R."/>
            <person name="La Ragione R."/>
            <person name="Hildebrand F."/>
            <person name="Pallen M.J."/>
        </authorList>
    </citation>
    <scope>NUCLEOTIDE SEQUENCE</scope>
    <source>
        <strain evidence="12">CHK186-16707</strain>
    </source>
</reference>
<keyword evidence="4" id="KW-0285">Flavoprotein</keyword>
<evidence type="ECO:0000256" key="2">
    <source>
        <dbReference type="ARBA" id="ARBA00001966"/>
    </source>
</evidence>
<feature type="domain" description="FAD/NAD(P)-binding" evidence="11">
    <location>
        <begin position="409"/>
        <end position="628"/>
    </location>
</feature>
<dbReference type="AlphaFoldDB" id="A0A9D2KLA9"/>
<evidence type="ECO:0000256" key="7">
    <source>
        <dbReference type="ARBA" id="ARBA00023002"/>
    </source>
</evidence>
<dbReference type="GO" id="GO:0016491">
    <property type="term" value="F:oxidoreductase activity"/>
    <property type="evidence" value="ECO:0007669"/>
    <property type="project" value="UniProtKB-KW"/>
</dbReference>
<dbReference type="Pfam" id="PF07992">
    <property type="entry name" value="Pyr_redox_2"/>
    <property type="match status" value="1"/>
</dbReference>
<evidence type="ECO:0000256" key="8">
    <source>
        <dbReference type="ARBA" id="ARBA00023004"/>
    </source>
</evidence>
<dbReference type="Proteomes" id="UP000824225">
    <property type="component" value="Unassembled WGS sequence"/>
</dbReference>
<reference evidence="12" key="2">
    <citation type="submission" date="2021-04" db="EMBL/GenBank/DDBJ databases">
        <authorList>
            <person name="Gilroy R."/>
        </authorList>
    </citation>
    <scope>NUCLEOTIDE SEQUENCE</scope>
    <source>
        <strain evidence="12">CHK186-16707</strain>
    </source>
</reference>
<keyword evidence="9" id="KW-0411">Iron-sulfur</keyword>
<evidence type="ECO:0000259" key="11">
    <source>
        <dbReference type="Pfam" id="PF07992"/>
    </source>
</evidence>
<dbReference type="Gene3D" id="3.50.50.60">
    <property type="entry name" value="FAD/NAD(P)-binding domain"/>
    <property type="match status" value="2"/>
</dbReference>
<dbReference type="InterPro" id="IPR001155">
    <property type="entry name" value="OxRdtase_FMN_N"/>
</dbReference>